<dbReference type="Proteomes" id="UP000195412">
    <property type="component" value="Chromosome I"/>
</dbReference>
<proteinExistence type="predicted"/>
<name>A0A1Y6JW64_9LACO</name>
<dbReference type="InterPro" id="IPR006542">
    <property type="entry name" value="DUF1093"/>
</dbReference>
<keyword evidence="1" id="KW-0472">Membrane</keyword>
<protein>
    <recommendedName>
        <fullName evidence="4">YxeA family protein</fullName>
    </recommendedName>
</protein>
<feature type="transmembrane region" description="Helical" evidence="1">
    <location>
        <begin position="7"/>
        <end position="28"/>
    </location>
</feature>
<gene>
    <name evidence="2" type="ORF">LZ3411_1147</name>
</gene>
<sequence length="134" mass="14638">MKILGKLITTGIVLGVILIGGAVVLPGLTKNRSSEVAMAIDNVNPLVQTETVYASTSAQPVRQFIGGGGEKEYEYRLVTYNATGQARTITFDAQWRLKRGKYLAIRTKGQNVESWQAVTREKVPSGVRQNILMA</sequence>
<dbReference type="Pfam" id="PF06486">
    <property type="entry name" value="DUF1093"/>
    <property type="match status" value="1"/>
</dbReference>
<dbReference type="SUPFAM" id="SSF159121">
    <property type="entry name" value="BC4932-like"/>
    <property type="match status" value="1"/>
</dbReference>
<dbReference type="PANTHER" id="PTHR36433">
    <property type="entry name" value="HYPOTHETICAL CYTOSOLIC PROTEIN"/>
    <property type="match status" value="1"/>
</dbReference>
<evidence type="ECO:0000256" key="1">
    <source>
        <dbReference type="SAM" id="Phobius"/>
    </source>
</evidence>
<evidence type="ECO:0000313" key="3">
    <source>
        <dbReference type="Proteomes" id="UP000195412"/>
    </source>
</evidence>
<dbReference type="EMBL" id="LT854705">
    <property type="protein sequence ID" value="SMS14197.1"/>
    <property type="molecule type" value="Genomic_DNA"/>
</dbReference>
<evidence type="ECO:0000313" key="2">
    <source>
        <dbReference type="EMBL" id="SMS14197.1"/>
    </source>
</evidence>
<dbReference type="NCBIfam" id="TIGR01655">
    <property type="entry name" value="yxeA_fam"/>
    <property type="match status" value="1"/>
</dbReference>
<evidence type="ECO:0008006" key="4">
    <source>
        <dbReference type="Google" id="ProtNLM"/>
    </source>
</evidence>
<dbReference type="InterPro" id="IPR036166">
    <property type="entry name" value="YxeA-like_sf"/>
</dbReference>
<dbReference type="PANTHER" id="PTHR36433:SF2">
    <property type="entry name" value="YXEA FAMILY PROTEIN"/>
    <property type="match status" value="1"/>
</dbReference>
<dbReference type="RefSeq" id="WP_087741943.1">
    <property type="nucleotide sequence ID" value="NZ_JBPWQU010000034.1"/>
</dbReference>
<keyword evidence="1" id="KW-1133">Transmembrane helix</keyword>
<reference evidence="3" key="1">
    <citation type="submission" date="2017-05" db="EMBL/GenBank/DDBJ databases">
        <authorList>
            <person name="Papadimitriou K."/>
        </authorList>
    </citation>
    <scope>NUCLEOTIDE SEQUENCE [LARGE SCALE GENOMIC DNA]</scope>
    <source>
        <strain evidence="3">ACA-DC 3411</strain>
    </source>
</reference>
<keyword evidence="1" id="KW-0812">Transmembrane</keyword>
<dbReference type="KEGG" id="lzy:LZ3411_1147"/>
<organism evidence="2 3">
    <name type="scientific">Levilactobacillus zymae</name>
    <dbReference type="NCBI Taxonomy" id="267363"/>
    <lineage>
        <taxon>Bacteria</taxon>
        <taxon>Bacillati</taxon>
        <taxon>Bacillota</taxon>
        <taxon>Bacilli</taxon>
        <taxon>Lactobacillales</taxon>
        <taxon>Lactobacillaceae</taxon>
        <taxon>Levilactobacillus</taxon>
    </lineage>
</organism>
<accession>A0A1Y6JW64</accession>
<dbReference type="AlphaFoldDB" id="A0A1Y6JW64"/>
<dbReference type="Gene3D" id="2.40.50.480">
    <property type="match status" value="1"/>
</dbReference>